<dbReference type="AlphaFoldDB" id="A0A1I7X654"/>
<dbReference type="InterPro" id="IPR000742">
    <property type="entry name" value="EGF"/>
</dbReference>
<dbReference type="PROSITE" id="PS00022">
    <property type="entry name" value="EGF_1"/>
    <property type="match status" value="1"/>
</dbReference>
<proteinExistence type="predicted"/>
<keyword evidence="2" id="KW-0732">Signal</keyword>
<feature type="domain" description="EGF-like" evidence="7">
    <location>
        <begin position="31"/>
        <end position="68"/>
    </location>
</feature>
<keyword evidence="3" id="KW-0677">Repeat</keyword>
<dbReference type="Gene3D" id="2.10.25.10">
    <property type="entry name" value="Laminin"/>
    <property type="match status" value="1"/>
</dbReference>
<keyword evidence="8" id="KW-1185">Reference proteome</keyword>
<keyword evidence="1 6" id="KW-0245">EGF-like domain</keyword>
<dbReference type="Proteomes" id="UP000095283">
    <property type="component" value="Unplaced"/>
</dbReference>
<evidence type="ECO:0000256" key="2">
    <source>
        <dbReference type="ARBA" id="ARBA00022729"/>
    </source>
</evidence>
<dbReference type="WBParaSite" id="Hba_12876">
    <property type="protein sequence ID" value="Hba_12876"/>
    <property type="gene ID" value="Hba_12876"/>
</dbReference>
<evidence type="ECO:0000256" key="6">
    <source>
        <dbReference type="PROSITE-ProRule" id="PRU00076"/>
    </source>
</evidence>
<evidence type="ECO:0000259" key="7">
    <source>
        <dbReference type="PROSITE" id="PS50026"/>
    </source>
</evidence>
<feature type="disulfide bond" evidence="6">
    <location>
        <begin position="58"/>
        <end position="67"/>
    </location>
</feature>
<keyword evidence="4 6" id="KW-1015">Disulfide bond</keyword>
<comment type="caution">
    <text evidence="6">Lacks conserved residue(s) required for the propagation of feature annotation.</text>
</comment>
<accession>A0A1I7X654</accession>
<evidence type="ECO:0000313" key="8">
    <source>
        <dbReference type="Proteomes" id="UP000095283"/>
    </source>
</evidence>
<dbReference type="PROSITE" id="PS50026">
    <property type="entry name" value="EGF_3"/>
    <property type="match status" value="1"/>
</dbReference>
<name>A0A1I7X654_HETBA</name>
<evidence type="ECO:0000256" key="4">
    <source>
        <dbReference type="ARBA" id="ARBA00023157"/>
    </source>
</evidence>
<dbReference type="SUPFAM" id="SSF57196">
    <property type="entry name" value="EGF/Laminin"/>
    <property type="match status" value="1"/>
</dbReference>
<evidence type="ECO:0000313" key="9">
    <source>
        <dbReference type="WBParaSite" id="Hba_12876"/>
    </source>
</evidence>
<keyword evidence="5" id="KW-0325">Glycoprotein</keyword>
<dbReference type="GO" id="GO:0045597">
    <property type="term" value="P:positive regulation of cell differentiation"/>
    <property type="evidence" value="ECO:0007669"/>
    <property type="project" value="UniProtKB-ARBA"/>
</dbReference>
<organism evidence="8 9">
    <name type="scientific">Heterorhabditis bacteriophora</name>
    <name type="common">Entomopathogenic nematode worm</name>
    <dbReference type="NCBI Taxonomy" id="37862"/>
    <lineage>
        <taxon>Eukaryota</taxon>
        <taxon>Metazoa</taxon>
        <taxon>Ecdysozoa</taxon>
        <taxon>Nematoda</taxon>
        <taxon>Chromadorea</taxon>
        <taxon>Rhabditida</taxon>
        <taxon>Rhabditina</taxon>
        <taxon>Rhabditomorpha</taxon>
        <taxon>Strongyloidea</taxon>
        <taxon>Heterorhabditidae</taxon>
        <taxon>Heterorhabditis</taxon>
    </lineage>
</organism>
<evidence type="ECO:0000256" key="3">
    <source>
        <dbReference type="ARBA" id="ARBA00022737"/>
    </source>
</evidence>
<protein>
    <submittedName>
        <fullName evidence="9">EGF-like domain-containing protein</fullName>
    </submittedName>
</protein>
<dbReference type="SMART" id="SM00181">
    <property type="entry name" value="EGF"/>
    <property type="match status" value="1"/>
</dbReference>
<reference evidence="9" key="1">
    <citation type="submission" date="2016-11" db="UniProtKB">
        <authorList>
            <consortium name="WormBaseParasite"/>
        </authorList>
    </citation>
    <scope>IDENTIFICATION</scope>
</reference>
<evidence type="ECO:0000256" key="1">
    <source>
        <dbReference type="ARBA" id="ARBA00022536"/>
    </source>
</evidence>
<evidence type="ECO:0000256" key="5">
    <source>
        <dbReference type="ARBA" id="ARBA00023180"/>
    </source>
</evidence>
<dbReference type="FunFam" id="2.10.25.10:FF:000012">
    <property type="entry name" value="Delta-like protein"/>
    <property type="match status" value="1"/>
</dbReference>
<sequence length="102" mass="11176">MTDRKEDDNKGIKLNDCLTRHFESSQSGLIEGSACDSWPCWNEGICLPNGTKDYSCKCMEQFAGDHCQFRVSQLCTSARCTAGSICILDDLTVQCPPSSTDG</sequence>